<dbReference type="RefSeq" id="WP_208176487.1">
    <property type="nucleotide sequence ID" value="NZ_JAGETZ010000008.1"/>
</dbReference>
<sequence>MNSVTINGKTYSGGRSISVINNRVFIDGKEVTGEAAEQKEINISVNGSVESLSVDACNQVQITGDCQHVKTQSGSVRVGGMVGGKVESTSGSIQVDGSVNGDVESMSGSVHCGPVAGRVKTMSGNIRHS</sequence>
<accession>A0ABS3QI62</accession>
<keyword evidence="2" id="KW-1185">Reference proteome</keyword>
<evidence type="ECO:0008006" key="3">
    <source>
        <dbReference type="Google" id="ProtNLM"/>
    </source>
</evidence>
<evidence type="ECO:0000313" key="1">
    <source>
        <dbReference type="EMBL" id="MBO2010852.1"/>
    </source>
</evidence>
<comment type="caution">
    <text evidence="1">The sequence shown here is derived from an EMBL/GenBank/DDBJ whole genome shotgun (WGS) entry which is preliminary data.</text>
</comment>
<dbReference type="EMBL" id="JAGETZ010000008">
    <property type="protein sequence ID" value="MBO2010852.1"/>
    <property type="molecule type" value="Genomic_DNA"/>
</dbReference>
<protein>
    <recommendedName>
        <fullName evidence="3">Polymer-forming cytoskeletal protein</fullName>
    </recommendedName>
</protein>
<reference evidence="1 2" key="1">
    <citation type="submission" date="2021-03" db="EMBL/GenBank/DDBJ databases">
        <authorList>
            <person name="Kim M.K."/>
        </authorList>
    </citation>
    <scope>NUCLEOTIDE SEQUENCE [LARGE SCALE GENOMIC DNA]</scope>
    <source>
        <strain evidence="1 2">BT442</strain>
    </source>
</reference>
<name>A0ABS3QI62_9BACT</name>
<organism evidence="1 2">
    <name type="scientific">Hymenobacter negativus</name>
    <dbReference type="NCBI Taxonomy" id="2795026"/>
    <lineage>
        <taxon>Bacteria</taxon>
        <taxon>Pseudomonadati</taxon>
        <taxon>Bacteroidota</taxon>
        <taxon>Cytophagia</taxon>
        <taxon>Cytophagales</taxon>
        <taxon>Hymenobacteraceae</taxon>
        <taxon>Hymenobacter</taxon>
    </lineage>
</organism>
<evidence type="ECO:0000313" key="2">
    <source>
        <dbReference type="Proteomes" id="UP000664369"/>
    </source>
</evidence>
<gene>
    <name evidence="1" type="ORF">J4E00_17460</name>
</gene>
<proteinExistence type="predicted"/>
<dbReference type="Proteomes" id="UP000664369">
    <property type="component" value="Unassembled WGS sequence"/>
</dbReference>